<evidence type="ECO:0000256" key="2">
    <source>
        <dbReference type="ARBA" id="ARBA00023125"/>
    </source>
</evidence>
<name>A0ABT3VBE8_9ACTN</name>
<dbReference type="InterPro" id="IPR039422">
    <property type="entry name" value="MarR/SlyA-like"/>
</dbReference>
<evidence type="ECO:0000256" key="1">
    <source>
        <dbReference type="ARBA" id="ARBA00023015"/>
    </source>
</evidence>
<dbReference type="SUPFAM" id="SSF46785">
    <property type="entry name" value="Winged helix' DNA-binding domain"/>
    <property type="match status" value="1"/>
</dbReference>
<keyword evidence="6" id="KW-1185">Reference proteome</keyword>
<evidence type="ECO:0000259" key="4">
    <source>
        <dbReference type="PROSITE" id="PS50995"/>
    </source>
</evidence>
<proteinExistence type="predicted"/>
<comment type="caution">
    <text evidence="5">The sequence shown here is derived from an EMBL/GenBank/DDBJ whole genome shotgun (WGS) entry which is preliminary data.</text>
</comment>
<organism evidence="5 6">
    <name type="scientific">Streptomyces ortus</name>
    <dbReference type="NCBI Taxonomy" id="2867268"/>
    <lineage>
        <taxon>Bacteria</taxon>
        <taxon>Bacillati</taxon>
        <taxon>Actinomycetota</taxon>
        <taxon>Actinomycetes</taxon>
        <taxon>Kitasatosporales</taxon>
        <taxon>Streptomycetaceae</taxon>
        <taxon>Streptomyces</taxon>
    </lineage>
</organism>
<dbReference type="Pfam" id="PF12802">
    <property type="entry name" value="MarR_2"/>
    <property type="match status" value="1"/>
</dbReference>
<sequence>MSRSGADLALLLLAGFRTLADRATVELAARGYEDVRPVHDFALHSILSGADNASELARRMSVTKQAAAKTIAALEEREYVVREPDAADRRLMRLRVTEHGLSMLRQGEAIFDEMRAQWEEQVRGVAGTASLAAVEETLRVLVGENAIRLDSPGWIARDLGT</sequence>
<dbReference type="EMBL" id="JAIFZO010000002">
    <property type="protein sequence ID" value="MCX4237260.1"/>
    <property type="molecule type" value="Genomic_DNA"/>
</dbReference>
<protein>
    <submittedName>
        <fullName evidence="5">Winged helix DNA-binding protein</fullName>
    </submittedName>
</protein>
<evidence type="ECO:0000313" key="6">
    <source>
        <dbReference type="Proteomes" id="UP001165590"/>
    </source>
</evidence>
<keyword evidence="1" id="KW-0805">Transcription regulation</keyword>
<dbReference type="PANTHER" id="PTHR33164">
    <property type="entry name" value="TRANSCRIPTIONAL REGULATOR, MARR FAMILY"/>
    <property type="match status" value="1"/>
</dbReference>
<dbReference type="RefSeq" id="WP_267029686.1">
    <property type="nucleotide sequence ID" value="NZ_JAIFZO010000002.1"/>
</dbReference>
<gene>
    <name evidence="5" type="ORF">K3769_31725</name>
</gene>
<dbReference type="GO" id="GO:0003677">
    <property type="term" value="F:DNA binding"/>
    <property type="evidence" value="ECO:0007669"/>
    <property type="project" value="UniProtKB-KW"/>
</dbReference>
<dbReference type="PANTHER" id="PTHR33164:SF43">
    <property type="entry name" value="HTH-TYPE TRANSCRIPTIONAL REPRESSOR YETL"/>
    <property type="match status" value="1"/>
</dbReference>
<accession>A0ABT3VBE8</accession>
<dbReference type="PROSITE" id="PS50995">
    <property type="entry name" value="HTH_MARR_2"/>
    <property type="match status" value="1"/>
</dbReference>
<keyword evidence="3" id="KW-0804">Transcription</keyword>
<dbReference type="InterPro" id="IPR036390">
    <property type="entry name" value="WH_DNA-bd_sf"/>
</dbReference>
<dbReference type="SMART" id="SM00347">
    <property type="entry name" value="HTH_MARR"/>
    <property type="match status" value="1"/>
</dbReference>
<dbReference type="Gene3D" id="1.10.10.10">
    <property type="entry name" value="Winged helix-like DNA-binding domain superfamily/Winged helix DNA-binding domain"/>
    <property type="match status" value="1"/>
</dbReference>
<evidence type="ECO:0000256" key="3">
    <source>
        <dbReference type="ARBA" id="ARBA00023163"/>
    </source>
</evidence>
<dbReference type="Proteomes" id="UP001165590">
    <property type="component" value="Unassembled WGS sequence"/>
</dbReference>
<reference evidence="5" key="1">
    <citation type="journal article" date="2022" name="bioRxiv">
        <title>Discovery and biosynthetic assessment of Streptomyces ortus sp nov. isolated from a deep-sea sponge.</title>
        <authorList>
            <person name="Williams S.E."/>
        </authorList>
    </citation>
    <scope>NUCLEOTIDE SEQUENCE</scope>
    <source>
        <strain evidence="5">A15ISP2-DRY2</strain>
    </source>
</reference>
<dbReference type="InterPro" id="IPR023187">
    <property type="entry name" value="Tscrpt_reg_MarR-type_CS"/>
</dbReference>
<dbReference type="InterPro" id="IPR000835">
    <property type="entry name" value="HTH_MarR-typ"/>
</dbReference>
<dbReference type="PROSITE" id="PS01117">
    <property type="entry name" value="HTH_MARR_1"/>
    <property type="match status" value="1"/>
</dbReference>
<dbReference type="InterPro" id="IPR036388">
    <property type="entry name" value="WH-like_DNA-bd_sf"/>
</dbReference>
<feature type="domain" description="HTH marR-type" evidence="4">
    <location>
        <begin position="5"/>
        <end position="143"/>
    </location>
</feature>
<evidence type="ECO:0000313" key="5">
    <source>
        <dbReference type="EMBL" id="MCX4237260.1"/>
    </source>
</evidence>
<keyword evidence="2 5" id="KW-0238">DNA-binding</keyword>